<protein>
    <submittedName>
        <fullName evidence="2">Uncharacterized protein</fullName>
    </submittedName>
</protein>
<dbReference type="Proteomes" id="UP000230423">
    <property type="component" value="Unassembled WGS sequence"/>
</dbReference>
<feature type="region of interest" description="Disordered" evidence="1">
    <location>
        <begin position="1"/>
        <end position="35"/>
    </location>
</feature>
<evidence type="ECO:0000313" key="2">
    <source>
        <dbReference type="EMBL" id="PIO53148.1"/>
    </source>
</evidence>
<name>A0A2G9T5E6_TELCI</name>
<sequence length="150" mass="17451">SRSSSTHSSDSERSHKRRRSRRSVKRRDSLERAQNDLPQCQHPCLVCEKPQKSVSFAQPESTIAQRHGVLKKTSRYDEPTEQPETSLPVRRGARSRRPRRNAIRCSHHGRTHSLRSRTRSRRLSCSKSARPKHIGYVPIRSDLKVVFSYR</sequence>
<feature type="compositionally biased region" description="Basic residues" evidence="1">
    <location>
        <begin position="91"/>
        <end position="128"/>
    </location>
</feature>
<feature type="non-terminal residue" evidence="2">
    <location>
        <position position="1"/>
    </location>
</feature>
<organism evidence="2 3">
    <name type="scientific">Teladorsagia circumcincta</name>
    <name type="common">Brown stomach worm</name>
    <name type="synonym">Ostertagia circumcincta</name>
    <dbReference type="NCBI Taxonomy" id="45464"/>
    <lineage>
        <taxon>Eukaryota</taxon>
        <taxon>Metazoa</taxon>
        <taxon>Ecdysozoa</taxon>
        <taxon>Nematoda</taxon>
        <taxon>Chromadorea</taxon>
        <taxon>Rhabditida</taxon>
        <taxon>Rhabditina</taxon>
        <taxon>Rhabditomorpha</taxon>
        <taxon>Strongyloidea</taxon>
        <taxon>Trichostrongylidae</taxon>
        <taxon>Teladorsagia</taxon>
    </lineage>
</organism>
<feature type="compositionally biased region" description="Basic residues" evidence="1">
    <location>
        <begin position="14"/>
        <end position="25"/>
    </location>
</feature>
<dbReference type="EMBL" id="KZ418464">
    <property type="protein sequence ID" value="PIO53148.1"/>
    <property type="molecule type" value="Genomic_DNA"/>
</dbReference>
<dbReference type="AlphaFoldDB" id="A0A2G9T5E6"/>
<keyword evidence="3" id="KW-1185">Reference proteome</keyword>
<proteinExistence type="predicted"/>
<evidence type="ECO:0000256" key="1">
    <source>
        <dbReference type="SAM" id="MobiDB-lite"/>
    </source>
</evidence>
<feature type="region of interest" description="Disordered" evidence="1">
    <location>
        <begin position="54"/>
        <end position="128"/>
    </location>
</feature>
<reference evidence="2 3" key="1">
    <citation type="submission" date="2015-09" db="EMBL/GenBank/DDBJ databases">
        <title>Draft genome of the parasitic nematode Teladorsagia circumcincta isolate WARC Sus (inbred).</title>
        <authorList>
            <person name="Mitreva M."/>
        </authorList>
    </citation>
    <scope>NUCLEOTIDE SEQUENCE [LARGE SCALE GENOMIC DNA]</scope>
    <source>
        <strain evidence="2 3">S</strain>
    </source>
</reference>
<feature type="compositionally biased region" description="Polar residues" evidence="1">
    <location>
        <begin position="54"/>
        <end position="64"/>
    </location>
</feature>
<gene>
    <name evidence="2" type="ORF">TELCIR_25530</name>
</gene>
<accession>A0A2G9T5E6</accession>
<evidence type="ECO:0000313" key="3">
    <source>
        <dbReference type="Proteomes" id="UP000230423"/>
    </source>
</evidence>